<dbReference type="Pfam" id="PF20256">
    <property type="entry name" value="MoCoBD_2"/>
    <property type="match status" value="2"/>
</dbReference>
<evidence type="ECO:0000313" key="2">
    <source>
        <dbReference type="EMBL" id="PTQ12917.1"/>
    </source>
</evidence>
<dbReference type="PROSITE" id="PS51318">
    <property type="entry name" value="TAT"/>
    <property type="match status" value="1"/>
</dbReference>
<evidence type="ECO:0000259" key="1">
    <source>
        <dbReference type="SMART" id="SM01008"/>
    </source>
</evidence>
<dbReference type="AlphaFoldDB" id="A0A2T5G195"/>
<keyword evidence="3" id="KW-1185">Reference proteome</keyword>
<sequence length="717" mass="75158">MGYESTGLSRREALSTAGALVIGLSLPFGGARAQGAPQAGPVDPNAFIRIGADDSVTVICKHIEMGQGPYTGLATLVAEELDADWAQVRAESAPADAKIYANFNFGVIQGTGGSSAMANSYDQLRHAGAAARAMLVLAAAQSWGVQPATLSVEKGVIRHAPSGREARFGQFAAAAGRLPVPPKVTLKDPASFRLIGQDRKVSRLDSVAKSNGSARFTIDMAAPGMLTVVVARPPCFGAKLASFDAAEALKVKGVVAVKPLSSGVAVYADGMWPALKGRGKLVARWDESAAERRGSEEMVEAWRGLAGTAGTVVNSHGDVDAALGQGDLVEAEYIFPYLAHAPMEPLDGYIEWDGKRANARFGSQIQTLDQATIAKVLGIAPQAVSIETLLAGGSFGRRAQGNAHLASELAEAAKAIGPGRPVKLVWTREDDIMGGHYRPLFVHRLRGSVKDGAIAGWSNTIVGQSFIKGSPFEAMMKDGIDPTMSEGASEIFYRTGAFRCDVHIAQSPVTTLWWRSVGHTHTGYAVECFIDQLLEKAGQDPVAGRLALMDNSRAAGVLKAVAELAGWNGPGPVNGRARGVAVVESFRSFVAQIAEVSKGADGLPKVHKIWCAVDVGVAINPDVVRAQVEGGIGFGLGHALFAEVPLEAGIPAVANFDKYRSLRIHEMPEVEVVIVKSSEAPTGIGEPGLPPTAPAVANAMARLGLGRPSRLPFVRVA</sequence>
<dbReference type="Gene3D" id="3.30.365.10">
    <property type="entry name" value="Aldehyde oxidase/xanthine dehydrogenase, molybdopterin binding domain"/>
    <property type="match status" value="4"/>
</dbReference>
<accession>A0A2T5G195</accession>
<dbReference type="PANTHER" id="PTHR47495">
    <property type="entry name" value="ALDEHYDE DEHYDROGENASE"/>
    <property type="match status" value="1"/>
</dbReference>
<comment type="caution">
    <text evidence="2">The sequence shown here is derived from an EMBL/GenBank/DDBJ whole genome shotgun (WGS) entry which is preliminary data.</text>
</comment>
<evidence type="ECO:0000313" key="3">
    <source>
        <dbReference type="Proteomes" id="UP000244162"/>
    </source>
</evidence>
<dbReference type="Proteomes" id="UP000244162">
    <property type="component" value="Unassembled WGS sequence"/>
</dbReference>
<feature type="domain" description="Aldehyde oxidase/xanthine dehydrogenase a/b hammerhead" evidence="1">
    <location>
        <begin position="211"/>
        <end position="289"/>
    </location>
</feature>
<dbReference type="InterPro" id="IPR000674">
    <property type="entry name" value="Ald_Oxase/Xan_DH_a/b"/>
</dbReference>
<protein>
    <submittedName>
        <fullName evidence="2">Aldehyde oxidase</fullName>
    </submittedName>
</protein>
<dbReference type="Gene3D" id="3.90.1170.50">
    <property type="entry name" value="Aldehyde oxidase/xanthine dehydrogenase, a/b hammerhead"/>
    <property type="match status" value="1"/>
</dbReference>
<reference evidence="2 3" key="1">
    <citation type="submission" date="2017-09" db="EMBL/GenBank/DDBJ databases">
        <title>Sphingomonas panjinensis sp.nov., isolated from oil-contaminated soil.</title>
        <authorList>
            <person name="Wang L."/>
            <person name="Chen L."/>
        </authorList>
    </citation>
    <scope>NUCLEOTIDE SEQUENCE [LARGE SCALE GENOMIC DNA]</scope>
    <source>
        <strain evidence="2 3">FW-11</strain>
    </source>
</reference>
<dbReference type="SMART" id="SM01008">
    <property type="entry name" value="Ald_Xan_dh_C"/>
    <property type="match status" value="1"/>
</dbReference>
<gene>
    <name evidence="2" type="ORF">CLG96_01885</name>
</gene>
<dbReference type="InterPro" id="IPR037165">
    <property type="entry name" value="AldOxase/xan_DH_Mopterin-bd_sf"/>
</dbReference>
<dbReference type="PANTHER" id="PTHR47495:SF2">
    <property type="entry name" value="ALDEHYDE DEHYDROGENASE"/>
    <property type="match status" value="1"/>
</dbReference>
<proteinExistence type="predicted"/>
<dbReference type="OrthoDB" id="9767994at2"/>
<dbReference type="RefSeq" id="WP_107966154.1">
    <property type="nucleotide sequence ID" value="NZ_NWBU01000004.1"/>
</dbReference>
<dbReference type="GO" id="GO:0016491">
    <property type="term" value="F:oxidoreductase activity"/>
    <property type="evidence" value="ECO:0007669"/>
    <property type="project" value="InterPro"/>
</dbReference>
<name>A0A2T5G195_9SPHN</name>
<dbReference type="InterPro" id="IPR006311">
    <property type="entry name" value="TAT_signal"/>
</dbReference>
<dbReference type="InterPro" id="IPR046867">
    <property type="entry name" value="AldOxase/xan_DH_MoCoBD2"/>
</dbReference>
<dbReference type="Pfam" id="PF02738">
    <property type="entry name" value="MoCoBD_1"/>
    <property type="match status" value="1"/>
</dbReference>
<dbReference type="InterPro" id="IPR008274">
    <property type="entry name" value="AldOxase/xan_DH_MoCoBD1"/>
</dbReference>
<organism evidence="2 3">
    <name type="scientific">Sphingomonas oleivorans</name>
    <dbReference type="NCBI Taxonomy" id="1735121"/>
    <lineage>
        <taxon>Bacteria</taxon>
        <taxon>Pseudomonadati</taxon>
        <taxon>Pseudomonadota</taxon>
        <taxon>Alphaproteobacteria</taxon>
        <taxon>Sphingomonadales</taxon>
        <taxon>Sphingomonadaceae</taxon>
        <taxon>Sphingomonas</taxon>
    </lineage>
</organism>
<dbReference type="SUPFAM" id="SSF56003">
    <property type="entry name" value="Molybdenum cofactor-binding domain"/>
    <property type="match status" value="2"/>
</dbReference>
<dbReference type="InterPro" id="IPR052516">
    <property type="entry name" value="N-heterocyclic_Hydroxylase"/>
</dbReference>
<dbReference type="PIRSF" id="PIRSF036389">
    <property type="entry name" value="IOR_B"/>
    <property type="match status" value="1"/>
</dbReference>
<dbReference type="InterPro" id="IPR012368">
    <property type="entry name" value="OxRdtase_Mopterin-bd_su_IorB"/>
</dbReference>
<dbReference type="EMBL" id="NWBU01000004">
    <property type="protein sequence ID" value="PTQ12917.1"/>
    <property type="molecule type" value="Genomic_DNA"/>
</dbReference>